<reference evidence="2 3" key="1">
    <citation type="submission" date="2017-01" db="EMBL/GenBank/DDBJ databases">
        <authorList>
            <person name="Mah S.A."/>
            <person name="Swanson W.J."/>
            <person name="Moy G.W."/>
            <person name="Vacquier V.D."/>
        </authorList>
    </citation>
    <scope>NUCLEOTIDE SEQUENCE [LARGE SCALE GENOMIC DNA]</scope>
    <source>
        <strain evidence="2 3">DSM 22694</strain>
    </source>
</reference>
<dbReference type="Pfam" id="PF04402">
    <property type="entry name" value="SIMPL"/>
    <property type="match status" value="1"/>
</dbReference>
<dbReference type="RefSeq" id="WP_029707559.1">
    <property type="nucleotide sequence ID" value="NZ_CP019239.1"/>
</dbReference>
<feature type="signal peptide" evidence="1">
    <location>
        <begin position="1"/>
        <end position="22"/>
    </location>
</feature>
<dbReference type="PANTHER" id="PTHR34387">
    <property type="entry name" value="SLR1258 PROTEIN"/>
    <property type="match status" value="1"/>
</dbReference>
<accession>A0A1P8K9S6</accession>
<evidence type="ECO:0000313" key="2">
    <source>
        <dbReference type="EMBL" id="APW42732.1"/>
    </source>
</evidence>
<evidence type="ECO:0000256" key="1">
    <source>
        <dbReference type="SAM" id="SignalP"/>
    </source>
</evidence>
<dbReference type="Proteomes" id="UP000186110">
    <property type="component" value="Chromosome"/>
</dbReference>
<dbReference type="STRING" id="1484693.RS694_09440"/>
<dbReference type="EMBL" id="CP019239">
    <property type="protein sequence ID" value="APW42732.1"/>
    <property type="molecule type" value="Genomic_DNA"/>
</dbReference>
<dbReference type="PANTHER" id="PTHR34387:SF1">
    <property type="entry name" value="PERIPLASMIC IMMUNOGENIC PROTEIN"/>
    <property type="match status" value="1"/>
</dbReference>
<name>A0A1P8K9S6_9BURK</name>
<proteinExistence type="predicted"/>
<dbReference type="AlphaFoldDB" id="A0A1P8K9S6"/>
<feature type="chain" id="PRO_5010191493" evidence="1">
    <location>
        <begin position="23"/>
        <end position="235"/>
    </location>
</feature>
<gene>
    <name evidence="2" type="ORF">RS694_09440</name>
</gene>
<dbReference type="eggNOG" id="COG3471">
    <property type="taxonomic scope" value="Bacteria"/>
</dbReference>
<dbReference type="Gene3D" id="3.30.70.2970">
    <property type="entry name" value="Protein of unknown function (DUF541), domain 2"/>
    <property type="match status" value="1"/>
</dbReference>
<dbReference type="InterPro" id="IPR007497">
    <property type="entry name" value="SIMPL/DUF541"/>
</dbReference>
<dbReference type="Gene3D" id="3.30.110.170">
    <property type="entry name" value="Protein of unknown function (DUF541), domain 1"/>
    <property type="match status" value="1"/>
</dbReference>
<dbReference type="GO" id="GO:0006974">
    <property type="term" value="P:DNA damage response"/>
    <property type="evidence" value="ECO:0007669"/>
    <property type="project" value="TreeGrafter"/>
</dbReference>
<dbReference type="KEGG" id="rsb:RS694_09440"/>
<evidence type="ECO:0000313" key="3">
    <source>
        <dbReference type="Proteomes" id="UP000186110"/>
    </source>
</evidence>
<protein>
    <submittedName>
        <fullName evidence="2">SIMPL domain-containing protein</fullName>
    </submittedName>
</protein>
<keyword evidence="1" id="KW-0732">Signal</keyword>
<sequence length="235" mass="24772">MKIAIKIVAACAFLVGASALFAQQVPVELRNVVQLSSSGTVEVQQDLLTLTLSSTRDGADPAVIQTQLKQALDAALVQAKPSVLAGAMDLRTGQFSLQPRYNRDGKITGWSGTTELVLEGRDFARIGAAAAKIQTLVIANASFGLSRELRAKVEAEAQQIAIDSFKAKGNDIARGFGFTGYSLREVSVNSNDQGFVPRPRMAAMEMKTMAADAAVPMEAGKSAVVVSVSGSVQLK</sequence>
<organism evidence="2 3">
    <name type="scientific">Rhodoferax saidenbachensis</name>
    <dbReference type="NCBI Taxonomy" id="1484693"/>
    <lineage>
        <taxon>Bacteria</taxon>
        <taxon>Pseudomonadati</taxon>
        <taxon>Pseudomonadota</taxon>
        <taxon>Betaproteobacteria</taxon>
        <taxon>Burkholderiales</taxon>
        <taxon>Comamonadaceae</taxon>
        <taxon>Rhodoferax</taxon>
    </lineage>
</organism>
<keyword evidence="3" id="KW-1185">Reference proteome</keyword>
<dbReference type="InterPro" id="IPR052022">
    <property type="entry name" value="26kDa_periplasmic_antigen"/>
</dbReference>